<keyword evidence="6" id="KW-0807">Transducer</keyword>
<dbReference type="EMBL" id="JAOYFB010000005">
    <property type="protein sequence ID" value="KAK4015582.1"/>
    <property type="molecule type" value="Genomic_DNA"/>
</dbReference>
<feature type="transmembrane region" description="Helical" evidence="7">
    <location>
        <begin position="99"/>
        <end position="122"/>
    </location>
</feature>
<evidence type="ECO:0000313" key="9">
    <source>
        <dbReference type="EMBL" id="KAK4015582.1"/>
    </source>
</evidence>
<comment type="subcellular location">
    <subcellularLocation>
        <location evidence="1">Cell membrane</location>
        <topology evidence="1">Multi-pass membrane protein</topology>
    </subcellularLocation>
</comment>
<evidence type="ECO:0000313" key="10">
    <source>
        <dbReference type="Proteomes" id="UP001234178"/>
    </source>
</evidence>
<feature type="transmembrane region" description="Helical" evidence="7">
    <location>
        <begin position="142"/>
        <end position="162"/>
    </location>
</feature>
<dbReference type="AlphaFoldDB" id="A0A0N8CPZ3"/>
<evidence type="ECO:0000313" key="8">
    <source>
        <dbReference type="EMBL" id="JAN76008.1"/>
    </source>
</evidence>
<evidence type="ECO:0000256" key="6">
    <source>
        <dbReference type="ARBA" id="ARBA00023224"/>
    </source>
</evidence>
<keyword evidence="7" id="KW-0812">Transmembrane</keyword>
<evidence type="ECO:0000256" key="4">
    <source>
        <dbReference type="ARBA" id="ARBA00023170"/>
    </source>
</evidence>
<feature type="transmembrane region" description="Helical" evidence="7">
    <location>
        <begin position="182"/>
        <end position="204"/>
    </location>
</feature>
<feature type="transmembrane region" description="Helical" evidence="7">
    <location>
        <begin position="33"/>
        <end position="57"/>
    </location>
</feature>
<dbReference type="EMBL" id="GDIQ01018729">
    <property type="protein sequence ID" value="JAN76008.1"/>
    <property type="molecule type" value="Transcribed_RNA"/>
</dbReference>
<keyword evidence="10" id="KW-1185">Reference proteome</keyword>
<dbReference type="GO" id="GO:0001973">
    <property type="term" value="P:G protein-coupled adenosine receptor signaling pathway"/>
    <property type="evidence" value="ECO:0007669"/>
    <property type="project" value="TreeGrafter"/>
</dbReference>
<evidence type="ECO:0000256" key="1">
    <source>
        <dbReference type="ARBA" id="ARBA00004651"/>
    </source>
</evidence>
<dbReference type="CDD" id="cd00637">
    <property type="entry name" value="7tm_classA_rhodopsin-like"/>
    <property type="match status" value="1"/>
</dbReference>
<proteinExistence type="predicted"/>
<keyword evidence="3" id="KW-0297">G-protein coupled receptor</keyword>
<gene>
    <name evidence="9" type="ORF">OUZ56_030556</name>
</gene>
<keyword evidence="5" id="KW-0325">Glycoprotein</keyword>
<keyword evidence="4" id="KW-0675">Receptor</keyword>
<evidence type="ECO:0000256" key="2">
    <source>
        <dbReference type="ARBA" id="ARBA00022475"/>
    </source>
</evidence>
<feature type="transmembrane region" description="Helical" evidence="7">
    <location>
        <begin position="276"/>
        <end position="297"/>
    </location>
</feature>
<dbReference type="GO" id="GO:0005886">
    <property type="term" value="C:plasma membrane"/>
    <property type="evidence" value="ECO:0007669"/>
    <property type="project" value="UniProtKB-SubCell"/>
</dbReference>
<dbReference type="GO" id="GO:0004930">
    <property type="term" value="F:G protein-coupled receptor activity"/>
    <property type="evidence" value="ECO:0007669"/>
    <property type="project" value="UniProtKB-KW"/>
</dbReference>
<keyword evidence="7" id="KW-0472">Membrane</keyword>
<protein>
    <recommendedName>
        <fullName evidence="11">G-protein coupled receptors family 1 profile domain-containing protein</fullName>
    </recommendedName>
</protein>
<feature type="transmembrane region" description="Helical" evidence="7">
    <location>
        <begin position="317"/>
        <end position="339"/>
    </location>
</feature>
<accession>A0A0N8CPZ3</accession>
<reference evidence="9 10" key="2">
    <citation type="journal article" date="2023" name="Nucleic Acids Res.">
        <title>The hologenome of Daphnia magna reveals possible DNA methylation and microbiome-mediated evolution of the host genome.</title>
        <authorList>
            <person name="Chaturvedi A."/>
            <person name="Li X."/>
            <person name="Dhandapani V."/>
            <person name="Marshall H."/>
            <person name="Kissane S."/>
            <person name="Cuenca-Cambronero M."/>
            <person name="Asole G."/>
            <person name="Calvet F."/>
            <person name="Ruiz-Romero M."/>
            <person name="Marangio P."/>
            <person name="Guigo R."/>
            <person name="Rago D."/>
            <person name="Mirbahai L."/>
            <person name="Eastwood N."/>
            <person name="Colbourne J.K."/>
            <person name="Zhou J."/>
            <person name="Mallon E."/>
            <person name="Orsini L."/>
        </authorList>
    </citation>
    <scope>NUCLEOTIDE SEQUENCE [LARGE SCALE GENOMIC DNA]</scope>
    <source>
        <strain evidence="9">LRV0_1</strain>
    </source>
</reference>
<reference evidence="8" key="1">
    <citation type="submission" date="2015-10" db="EMBL/GenBank/DDBJ databases">
        <title>EvidentialGene: Evidence-directed Construction of Complete mRNA Transcriptomes without Genomes.</title>
        <authorList>
            <person name="Gilbert D.G."/>
        </authorList>
    </citation>
    <scope>NUCLEOTIDE SEQUENCE</scope>
</reference>
<evidence type="ECO:0008006" key="11">
    <source>
        <dbReference type="Google" id="ProtNLM"/>
    </source>
</evidence>
<dbReference type="SUPFAM" id="SSF81321">
    <property type="entry name" value="Family A G protein-coupled receptor-like"/>
    <property type="match status" value="1"/>
</dbReference>
<organism evidence="8">
    <name type="scientific">Daphnia magna</name>
    <dbReference type="NCBI Taxonomy" id="35525"/>
    <lineage>
        <taxon>Eukaryota</taxon>
        <taxon>Metazoa</taxon>
        <taxon>Ecdysozoa</taxon>
        <taxon>Arthropoda</taxon>
        <taxon>Crustacea</taxon>
        <taxon>Branchiopoda</taxon>
        <taxon>Diplostraca</taxon>
        <taxon>Cladocera</taxon>
        <taxon>Anomopoda</taxon>
        <taxon>Daphniidae</taxon>
        <taxon>Daphnia</taxon>
    </lineage>
</organism>
<dbReference type="Proteomes" id="UP001234178">
    <property type="component" value="Unassembled WGS sequence"/>
</dbReference>
<dbReference type="PANTHER" id="PTHR24246:SF27">
    <property type="entry name" value="ADENOSINE RECEPTOR, ISOFORM A"/>
    <property type="match status" value="1"/>
</dbReference>
<evidence type="ECO:0000256" key="3">
    <source>
        <dbReference type="ARBA" id="ARBA00023040"/>
    </source>
</evidence>
<dbReference type="PANTHER" id="PTHR24246">
    <property type="entry name" value="OLFACTORY RECEPTOR AND ADENOSINE RECEPTOR"/>
    <property type="match status" value="1"/>
</dbReference>
<evidence type="ECO:0000256" key="5">
    <source>
        <dbReference type="ARBA" id="ARBA00023180"/>
    </source>
</evidence>
<feature type="transmembrane region" description="Helical" evidence="7">
    <location>
        <begin position="69"/>
        <end position="93"/>
    </location>
</feature>
<sequence>MSSGNNSSSDKDFGWENSTSVDDFVIPQLPSRFLLIARIVFVCCGLTSNLIVLFVFAKCRRLRHPRHTCWIAVTVVAIFVHLLAVIEMLSAAYPTRPAYTFLVFFKGTPFAFFSLGYTIIAVERYVAVSFYLWHKDNVSNRIVVLSFILIGVIVLVCLVIANCTEKTSSYFMPGNGVASWKLLLLGITVMASSLIGIVLQVLIYSHVKQLYRTHPNLRRTNRHLLQVRYQHTNRAQPELTKEMATDSKCVVTTSSQQYKSTLKKSQASRLDLEAGFYYFVISLPVLISNGTVGMFLTFNYFCSQTKLANVCHGLMTILLYIRTIQLFITACNPLVYFALSSEFRSACRSRFAINRQTKT</sequence>
<name>A0A0N8CPZ3_9CRUS</name>
<dbReference type="GO" id="GO:0007189">
    <property type="term" value="P:adenylate cyclase-activating G protein-coupled receptor signaling pathway"/>
    <property type="evidence" value="ECO:0007669"/>
    <property type="project" value="TreeGrafter"/>
</dbReference>
<evidence type="ECO:0000256" key="7">
    <source>
        <dbReference type="SAM" id="Phobius"/>
    </source>
</evidence>
<keyword evidence="7" id="KW-1133">Transmembrane helix</keyword>
<keyword evidence="2" id="KW-1003">Cell membrane</keyword>
<dbReference type="Gene3D" id="1.20.1070.10">
    <property type="entry name" value="Rhodopsin 7-helix transmembrane proteins"/>
    <property type="match status" value="1"/>
</dbReference>